<dbReference type="Pfam" id="PF07690">
    <property type="entry name" value="MFS_1"/>
    <property type="match status" value="1"/>
</dbReference>
<evidence type="ECO:0000256" key="2">
    <source>
        <dbReference type="SAM" id="Phobius"/>
    </source>
</evidence>
<evidence type="ECO:0000313" key="3">
    <source>
        <dbReference type="EMBL" id="ROT64450.1"/>
    </source>
</evidence>
<feature type="transmembrane region" description="Helical" evidence="2">
    <location>
        <begin position="243"/>
        <end position="262"/>
    </location>
</feature>
<comment type="caution">
    <text evidence="3">The sequence shown here is derived from an EMBL/GenBank/DDBJ whole genome shotgun (WGS) entry which is preliminary data.</text>
</comment>
<dbReference type="PANTHER" id="PTHR11360">
    <property type="entry name" value="MONOCARBOXYLATE TRANSPORTER"/>
    <property type="match status" value="1"/>
</dbReference>
<keyword evidence="2" id="KW-0812">Transmembrane</keyword>
<dbReference type="PANTHER" id="PTHR11360:SF310">
    <property type="entry name" value="MONOCARBOXYLATE TRANSPORTER 9-LIKE"/>
    <property type="match status" value="1"/>
</dbReference>
<evidence type="ECO:0000313" key="4">
    <source>
        <dbReference type="Proteomes" id="UP000283509"/>
    </source>
</evidence>
<keyword evidence="4" id="KW-1185">Reference proteome</keyword>
<proteinExistence type="predicted"/>
<keyword evidence="2" id="KW-0472">Membrane</keyword>
<keyword evidence="2" id="KW-1133">Transmembrane helix</keyword>
<feature type="non-terminal residue" evidence="3">
    <location>
        <position position="1"/>
    </location>
</feature>
<feature type="region of interest" description="Disordered" evidence="1">
    <location>
        <begin position="1"/>
        <end position="77"/>
    </location>
</feature>
<feature type="transmembrane region" description="Helical" evidence="2">
    <location>
        <begin position="153"/>
        <end position="172"/>
    </location>
</feature>
<evidence type="ECO:0000256" key="1">
    <source>
        <dbReference type="SAM" id="MobiDB-lite"/>
    </source>
</evidence>
<feature type="transmembrane region" description="Helical" evidence="2">
    <location>
        <begin position="396"/>
        <end position="417"/>
    </location>
</feature>
<feature type="compositionally biased region" description="Low complexity" evidence="1">
    <location>
        <begin position="580"/>
        <end position="603"/>
    </location>
</feature>
<feature type="compositionally biased region" description="Basic and acidic residues" evidence="1">
    <location>
        <begin position="39"/>
        <end position="61"/>
    </location>
</feature>
<feature type="region of interest" description="Disordered" evidence="1">
    <location>
        <begin position="580"/>
        <end position="622"/>
    </location>
</feature>
<feature type="transmembrane region" description="Helical" evidence="2">
    <location>
        <begin position="83"/>
        <end position="106"/>
    </location>
</feature>
<dbReference type="Proteomes" id="UP000283509">
    <property type="component" value="Unassembled WGS sequence"/>
</dbReference>
<dbReference type="AlphaFoldDB" id="A0A3R7SK64"/>
<dbReference type="EMBL" id="QCYY01003250">
    <property type="protein sequence ID" value="ROT64450.1"/>
    <property type="molecule type" value="Genomic_DNA"/>
</dbReference>
<organism evidence="3 4">
    <name type="scientific">Penaeus vannamei</name>
    <name type="common">Whiteleg shrimp</name>
    <name type="synonym">Litopenaeus vannamei</name>
    <dbReference type="NCBI Taxonomy" id="6689"/>
    <lineage>
        <taxon>Eukaryota</taxon>
        <taxon>Metazoa</taxon>
        <taxon>Ecdysozoa</taxon>
        <taxon>Arthropoda</taxon>
        <taxon>Crustacea</taxon>
        <taxon>Multicrustacea</taxon>
        <taxon>Malacostraca</taxon>
        <taxon>Eumalacostraca</taxon>
        <taxon>Eucarida</taxon>
        <taxon>Decapoda</taxon>
        <taxon>Dendrobranchiata</taxon>
        <taxon>Penaeoidea</taxon>
        <taxon>Penaeidae</taxon>
        <taxon>Penaeus</taxon>
    </lineage>
</organism>
<dbReference type="Gene3D" id="1.20.1250.20">
    <property type="entry name" value="MFS general substrate transporter like domains"/>
    <property type="match status" value="2"/>
</dbReference>
<dbReference type="InterPro" id="IPR050327">
    <property type="entry name" value="Proton-linked_MCT"/>
</dbReference>
<evidence type="ECO:0008006" key="5">
    <source>
        <dbReference type="Google" id="ProtNLM"/>
    </source>
</evidence>
<dbReference type="OrthoDB" id="5667at2759"/>
<dbReference type="InterPro" id="IPR011701">
    <property type="entry name" value="MFS"/>
</dbReference>
<sequence length="622" mass="66593">SSQPEGRPAMAPQTKIIEGGGEASSAEKRAPLQESEGLLDPRRQSLRKTQEVEFHSLESRGDPAPPAALGKHRRGRSPDIDRGWAWVVFVAAYLYFFVSSGMYYSFSVFFVELLNTFNESRGKTGWVYSTNSAVHMFSGPIAGWVVMKWGPRVAVMLGGLLAGLGNFMTAFAPSLDVIFFTHGFVNALGTSLNFSGWVVGLSRFFEQRHALAVGLAMSGSGCGVFFLGPLMEKFVRELGWRGAMLICAGLSLNLCVFGATIYSKLRPPPLADDKASTESVELVVDQICIPDKEMDDLLPESEEMFDYDDVGDSQENWRSKKPLPETLAMPSLVAAGSIWSLAESRREETRHNRLRNMVMSAKKQFGSNRSNDSVSSKENQENTKGEMRRLFCSPTFWLLEASCFLSFLATTTVFAVFLDWTKWAGLSAAFSQALAGSGAGDMVGRMLAGAFMGCSIPPLLLFSAIQLFLGLAVGGAALATSHGELIAAMVGFGIACGLQSVLYALMPSQMSSGVGVARVLGYLLLVTGAGALSGPPIAGALVDLTNSYTSVLILCAAAPAGAAVLNLAAYFTSRFSSTSIMNTRSSSSTNTKSSSTTISNLTTDDPLGPPVSQSFCKKESNV</sequence>
<dbReference type="GO" id="GO:0008028">
    <property type="term" value="F:monocarboxylic acid transmembrane transporter activity"/>
    <property type="evidence" value="ECO:0007669"/>
    <property type="project" value="TreeGrafter"/>
</dbReference>
<feature type="transmembrane region" description="Helical" evidence="2">
    <location>
        <begin position="485"/>
        <end position="507"/>
    </location>
</feature>
<feature type="transmembrane region" description="Helical" evidence="2">
    <location>
        <begin position="548"/>
        <end position="571"/>
    </location>
</feature>
<dbReference type="SUPFAM" id="SSF103473">
    <property type="entry name" value="MFS general substrate transporter"/>
    <property type="match status" value="1"/>
</dbReference>
<reference evidence="3 4" key="1">
    <citation type="submission" date="2018-04" db="EMBL/GenBank/DDBJ databases">
        <authorList>
            <person name="Zhang X."/>
            <person name="Yuan J."/>
            <person name="Li F."/>
            <person name="Xiang J."/>
        </authorList>
    </citation>
    <scope>NUCLEOTIDE SEQUENCE [LARGE SCALE GENOMIC DNA]</scope>
    <source>
        <tissue evidence="3">Muscle</tissue>
    </source>
</reference>
<gene>
    <name evidence="3" type="ORF">C7M84_017610</name>
</gene>
<dbReference type="InterPro" id="IPR036259">
    <property type="entry name" value="MFS_trans_sf"/>
</dbReference>
<name>A0A3R7SK64_PENVA</name>
<feature type="transmembrane region" description="Helical" evidence="2">
    <location>
        <begin position="519"/>
        <end position="542"/>
    </location>
</feature>
<protein>
    <recommendedName>
        <fullName evidence="5">Major facilitator superfamily (MFS) profile domain-containing protein</fullName>
    </recommendedName>
</protein>
<feature type="transmembrane region" description="Helical" evidence="2">
    <location>
        <begin position="423"/>
        <end position="447"/>
    </location>
</feature>
<reference evidence="3 4" key="2">
    <citation type="submission" date="2019-01" db="EMBL/GenBank/DDBJ databases">
        <title>The decoding of complex shrimp genome reveals the adaptation for benthos swimmer, frequently molting mechanism and breeding impact on genome.</title>
        <authorList>
            <person name="Sun Y."/>
            <person name="Gao Y."/>
            <person name="Yu Y."/>
        </authorList>
    </citation>
    <scope>NUCLEOTIDE SEQUENCE [LARGE SCALE GENOMIC DNA]</scope>
    <source>
        <tissue evidence="3">Muscle</tissue>
    </source>
</reference>
<feature type="transmembrane region" description="Helical" evidence="2">
    <location>
        <begin position="211"/>
        <end position="231"/>
    </location>
</feature>
<feature type="transmembrane region" description="Helical" evidence="2">
    <location>
        <begin position="178"/>
        <end position="199"/>
    </location>
</feature>
<feature type="transmembrane region" description="Helical" evidence="2">
    <location>
        <begin position="126"/>
        <end position="146"/>
    </location>
</feature>
<accession>A0A3R7SK64</accession>